<dbReference type="Proteomes" id="UP000793456">
    <property type="component" value="Chromosome VIII"/>
</dbReference>
<protein>
    <submittedName>
        <fullName evidence="1">Uncharacterized protein</fullName>
    </submittedName>
</protein>
<dbReference type="EMBL" id="CM011681">
    <property type="protein sequence ID" value="TMS16084.1"/>
    <property type="molecule type" value="Genomic_DNA"/>
</dbReference>
<gene>
    <name evidence="1" type="ORF">E3U43_013377</name>
</gene>
<reference evidence="1" key="1">
    <citation type="submission" date="2018-11" db="EMBL/GenBank/DDBJ databases">
        <title>The sequence and de novo assembly of Larimichthys crocea genome using PacBio and Hi-C technologies.</title>
        <authorList>
            <person name="Xu P."/>
            <person name="Chen B."/>
            <person name="Zhou Z."/>
            <person name="Ke Q."/>
            <person name="Wu Y."/>
            <person name="Bai H."/>
            <person name="Pu F."/>
        </authorList>
    </citation>
    <scope>NUCLEOTIDE SEQUENCE</scope>
    <source>
        <tissue evidence="1">Muscle</tissue>
    </source>
</reference>
<proteinExistence type="predicted"/>
<evidence type="ECO:0000313" key="2">
    <source>
        <dbReference type="Proteomes" id="UP000793456"/>
    </source>
</evidence>
<organism evidence="1 2">
    <name type="scientific">Larimichthys crocea</name>
    <name type="common">Large yellow croaker</name>
    <name type="synonym">Pseudosciaena crocea</name>
    <dbReference type="NCBI Taxonomy" id="215358"/>
    <lineage>
        <taxon>Eukaryota</taxon>
        <taxon>Metazoa</taxon>
        <taxon>Chordata</taxon>
        <taxon>Craniata</taxon>
        <taxon>Vertebrata</taxon>
        <taxon>Euteleostomi</taxon>
        <taxon>Actinopterygii</taxon>
        <taxon>Neopterygii</taxon>
        <taxon>Teleostei</taxon>
        <taxon>Neoteleostei</taxon>
        <taxon>Acanthomorphata</taxon>
        <taxon>Eupercaria</taxon>
        <taxon>Sciaenidae</taxon>
        <taxon>Larimichthys</taxon>
    </lineage>
</organism>
<sequence length="50" mass="5717">MVTAPEWSRHFNKKPSGTGPSPRGKKGPPHTPKQHRDRGIDFYFSRSKNL</sequence>
<evidence type="ECO:0000313" key="1">
    <source>
        <dbReference type="EMBL" id="TMS16084.1"/>
    </source>
</evidence>
<name>A0ACD3RBN0_LARCR</name>
<comment type="caution">
    <text evidence="1">The sequence shown here is derived from an EMBL/GenBank/DDBJ whole genome shotgun (WGS) entry which is preliminary data.</text>
</comment>
<accession>A0ACD3RBN0</accession>
<keyword evidence="2" id="KW-1185">Reference proteome</keyword>